<gene>
    <name evidence="2" type="ORF">A8L45_02680</name>
</gene>
<protein>
    <recommendedName>
        <fullName evidence="4">DUF2780 domain-containing protein</fullName>
    </recommendedName>
</protein>
<dbReference type="Pfam" id="PF11075">
    <property type="entry name" value="DUF2780"/>
    <property type="match status" value="1"/>
</dbReference>
<evidence type="ECO:0000256" key="1">
    <source>
        <dbReference type="SAM" id="SignalP"/>
    </source>
</evidence>
<keyword evidence="1" id="KW-0732">Signal</keyword>
<sequence>MKQPSLSLLLAASLLSVCTTASAFNMSDLMGEKDKSEQQAAANPLVDMLTQKLGINSKQAAGGAGAMLTQALGQLSDKNSNELNTLIPGMDGLTGGLPAGLGSMLNSSGLSGGSDVTKMFSSLGLDPALISQFAPVIMKFLGEKGASSALLGELKNIWQ</sequence>
<reference evidence="2 3" key="1">
    <citation type="submission" date="2016-05" db="EMBL/GenBank/DDBJ databases">
        <title>Genomic Taxonomy of the Vibrionaceae.</title>
        <authorList>
            <person name="Gomez-Gil B."/>
            <person name="Enciso-Ibarra J."/>
        </authorList>
    </citation>
    <scope>NUCLEOTIDE SEQUENCE [LARGE SCALE GENOMIC DNA]</scope>
    <source>
        <strain evidence="2 3">CAIM 1920</strain>
    </source>
</reference>
<dbReference type="EMBL" id="LYBM01000002">
    <property type="protein sequence ID" value="ODA35951.1"/>
    <property type="molecule type" value="Genomic_DNA"/>
</dbReference>
<dbReference type="InterPro" id="IPR021302">
    <property type="entry name" value="DUF2780_VcgC/VcgE"/>
</dbReference>
<dbReference type="OrthoDB" id="8546843at2"/>
<feature type="chain" id="PRO_5008673360" description="DUF2780 domain-containing protein" evidence="1">
    <location>
        <begin position="24"/>
        <end position="159"/>
    </location>
</feature>
<keyword evidence="3" id="KW-1185">Reference proteome</keyword>
<dbReference type="STRING" id="1080227.A8L45_02680"/>
<evidence type="ECO:0000313" key="3">
    <source>
        <dbReference type="Proteomes" id="UP000094936"/>
    </source>
</evidence>
<evidence type="ECO:0008006" key="4">
    <source>
        <dbReference type="Google" id="ProtNLM"/>
    </source>
</evidence>
<dbReference type="Proteomes" id="UP000094936">
    <property type="component" value="Unassembled WGS sequence"/>
</dbReference>
<name>A0A1C3ERV7_9GAMM</name>
<proteinExistence type="predicted"/>
<accession>A0A1C3ERV7</accession>
<dbReference type="RefSeq" id="WP_068898937.1">
    <property type="nucleotide sequence ID" value="NZ_JBHUIF010000032.1"/>
</dbReference>
<comment type="caution">
    <text evidence="2">The sequence shown here is derived from an EMBL/GenBank/DDBJ whole genome shotgun (WGS) entry which is preliminary data.</text>
</comment>
<feature type="signal peptide" evidence="1">
    <location>
        <begin position="1"/>
        <end position="23"/>
    </location>
</feature>
<evidence type="ECO:0000313" key="2">
    <source>
        <dbReference type="EMBL" id="ODA35951.1"/>
    </source>
</evidence>
<organism evidence="2 3">
    <name type="scientific">Veronia pacifica</name>
    <dbReference type="NCBI Taxonomy" id="1080227"/>
    <lineage>
        <taxon>Bacteria</taxon>
        <taxon>Pseudomonadati</taxon>
        <taxon>Pseudomonadota</taxon>
        <taxon>Gammaproteobacteria</taxon>
        <taxon>Vibrionales</taxon>
        <taxon>Vibrionaceae</taxon>
        <taxon>Veronia</taxon>
    </lineage>
</organism>
<dbReference type="AlphaFoldDB" id="A0A1C3ERV7"/>